<keyword evidence="3" id="KW-0812">Transmembrane</keyword>
<gene>
    <name evidence="9" type="ORF">FM119_00360</name>
</gene>
<evidence type="ECO:0000256" key="2">
    <source>
        <dbReference type="ARBA" id="ARBA00022448"/>
    </source>
</evidence>
<name>A0A1R4I8G8_9MICO</name>
<evidence type="ECO:0000256" key="8">
    <source>
        <dbReference type="SAM" id="MobiDB-lite"/>
    </source>
</evidence>
<evidence type="ECO:0000256" key="3">
    <source>
        <dbReference type="ARBA" id="ARBA00022692"/>
    </source>
</evidence>
<evidence type="ECO:0000313" key="9">
    <source>
        <dbReference type="EMBL" id="SJN16100.1"/>
    </source>
</evidence>
<dbReference type="Pfam" id="PF02416">
    <property type="entry name" value="TatA_B_E"/>
    <property type="match status" value="1"/>
</dbReference>
<feature type="compositionally biased region" description="Low complexity" evidence="8">
    <location>
        <begin position="118"/>
        <end position="137"/>
    </location>
</feature>
<proteinExistence type="predicted"/>
<dbReference type="EMBL" id="FUKR01000003">
    <property type="protein sequence ID" value="SJN16100.1"/>
    <property type="molecule type" value="Genomic_DNA"/>
</dbReference>
<evidence type="ECO:0000256" key="1">
    <source>
        <dbReference type="ARBA" id="ARBA00004167"/>
    </source>
</evidence>
<evidence type="ECO:0000313" key="10">
    <source>
        <dbReference type="Proteomes" id="UP000196778"/>
    </source>
</evidence>
<keyword evidence="5" id="KW-1133">Transmembrane helix</keyword>
<dbReference type="RefSeq" id="WP_179205139.1">
    <property type="nucleotide sequence ID" value="NZ_FUKR01000003.1"/>
</dbReference>
<evidence type="ECO:0000256" key="4">
    <source>
        <dbReference type="ARBA" id="ARBA00022927"/>
    </source>
</evidence>
<protein>
    <submittedName>
        <fullName evidence="9">Twin-arginine translocation protein TatB</fullName>
    </submittedName>
</protein>
<evidence type="ECO:0000256" key="6">
    <source>
        <dbReference type="ARBA" id="ARBA00023010"/>
    </source>
</evidence>
<accession>A0A1R4I8G8</accession>
<dbReference type="Proteomes" id="UP000196778">
    <property type="component" value="Unassembled WGS sequence"/>
</dbReference>
<keyword evidence="2" id="KW-0813">Transport</keyword>
<feature type="region of interest" description="Disordered" evidence="8">
    <location>
        <begin position="170"/>
        <end position="230"/>
    </location>
</feature>
<keyword evidence="6" id="KW-0811">Translocation</keyword>
<evidence type="ECO:0000256" key="5">
    <source>
        <dbReference type="ARBA" id="ARBA00022989"/>
    </source>
</evidence>
<dbReference type="PRINTS" id="PR01506">
    <property type="entry name" value="TATBPROTEIN"/>
</dbReference>
<evidence type="ECO:0000256" key="7">
    <source>
        <dbReference type="ARBA" id="ARBA00023136"/>
    </source>
</evidence>
<keyword evidence="7" id="KW-0472">Membrane</keyword>
<keyword evidence="4" id="KW-0653">Protein transport</keyword>
<sequence>MFGLSVEKLVLIGIIAAVIVGPQRLPGYAAKLAGTVRAFRAMLDAGKARIAEDSGATALREDWAALNPRQYDPRRIVRDALADAGAKAEADTGARADAGAGAGADTARRIDGAAAETAQSSAAVPLPAAARAAPGVPGERRGRYVITGSSAHPRRVWVPDQLDEPVADALPSRHADVSVSGPSAARTPVGGDEADRQASGEAAGGAEAGAERQRDPETASPVGGAAGRAA</sequence>
<dbReference type="AlphaFoldDB" id="A0A1R4I8G8"/>
<organism evidence="9 10">
    <name type="scientific">Mycetocola reblochoni REB411</name>
    <dbReference type="NCBI Taxonomy" id="1255698"/>
    <lineage>
        <taxon>Bacteria</taxon>
        <taxon>Bacillati</taxon>
        <taxon>Actinomycetota</taxon>
        <taxon>Actinomycetes</taxon>
        <taxon>Micrococcales</taxon>
        <taxon>Microbacteriaceae</taxon>
        <taxon>Mycetocola</taxon>
    </lineage>
</organism>
<reference evidence="10" key="1">
    <citation type="submission" date="2017-02" db="EMBL/GenBank/DDBJ databases">
        <authorList>
            <person name="Dridi B."/>
        </authorList>
    </citation>
    <scope>NUCLEOTIDE SEQUENCE [LARGE SCALE GENOMIC DNA]</scope>
    <source>
        <strain evidence="10">EB411</strain>
    </source>
</reference>
<dbReference type="Gene3D" id="1.20.5.3310">
    <property type="match status" value="1"/>
</dbReference>
<dbReference type="InterPro" id="IPR003369">
    <property type="entry name" value="TatA/B/E"/>
</dbReference>
<keyword evidence="10" id="KW-1185">Reference proteome</keyword>
<feature type="region of interest" description="Disordered" evidence="8">
    <location>
        <begin position="118"/>
        <end position="147"/>
    </location>
</feature>
<comment type="subcellular location">
    <subcellularLocation>
        <location evidence="1">Membrane</location>
        <topology evidence="1">Single-pass membrane protein</topology>
    </subcellularLocation>
</comment>